<dbReference type="PROSITE" id="PS00857">
    <property type="entry name" value="PREPHENATE_DEHYDR_1"/>
    <property type="match status" value="1"/>
</dbReference>
<dbReference type="InterPro" id="IPR001086">
    <property type="entry name" value="Preph_deHydtase"/>
</dbReference>
<feature type="chain" id="PRO_5040462609" evidence="9">
    <location>
        <begin position="22"/>
        <end position="725"/>
    </location>
</feature>
<comment type="caution">
    <text evidence="13">The sequence shown here is derived from an EMBL/GenBank/DDBJ whole genome shotgun (WGS) entry which is preliminary data.</text>
</comment>
<dbReference type="GO" id="GO:0070403">
    <property type="term" value="F:NAD+ binding"/>
    <property type="evidence" value="ECO:0007669"/>
    <property type="project" value="InterPro"/>
</dbReference>
<keyword evidence="2" id="KW-0560">Oxidoreductase</keyword>
<dbReference type="GO" id="GO:0006571">
    <property type="term" value="P:tyrosine biosynthetic process"/>
    <property type="evidence" value="ECO:0007669"/>
    <property type="project" value="InterPro"/>
</dbReference>
<evidence type="ECO:0000313" key="14">
    <source>
        <dbReference type="Proteomes" id="UP001153069"/>
    </source>
</evidence>
<dbReference type="Gene3D" id="3.40.190.10">
    <property type="entry name" value="Periplasmic binding protein-like II"/>
    <property type="match status" value="2"/>
</dbReference>
<dbReference type="InterPro" id="IPR046826">
    <property type="entry name" value="PDH_N"/>
</dbReference>
<evidence type="ECO:0000256" key="3">
    <source>
        <dbReference type="ARBA" id="ARBA00023141"/>
    </source>
</evidence>
<evidence type="ECO:0000259" key="12">
    <source>
        <dbReference type="PROSITE" id="PS51671"/>
    </source>
</evidence>
<dbReference type="PROSITE" id="PS51671">
    <property type="entry name" value="ACT"/>
    <property type="match status" value="1"/>
</dbReference>
<dbReference type="SUPFAM" id="SSF55021">
    <property type="entry name" value="ACT-like"/>
    <property type="match status" value="1"/>
</dbReference>
<dbReference type="InterPro" id="IPR045865">
    <property type="entry name" value="ACT-like_dom_sf"/>
</dbReference>
<evidence type="ECO:0000256" key="6">
    <source>
        <dbReference type="ARBA" id="ARBA00029440"/>
    </source>
</evidence>
<dbReference type="AlphaFoldDB" id="A0A9N8H8Y3"/>
<organism evidence="13 14">
    <name type="scientific">Seminavis robusta</name>
    <dbReference type="NCBI Taxonomy" id="568900"/>
    <lineage>
        <taxon>Eukaryota</taxon>
        <taxon>Sar</taxon>
        <taxon>Stramenopiles</taxon>
        <taxon>Ochrophyta</taxon>
        <taxon>Bacillariophyta</taxon>
        <taxon>Bacillariophyceae</taxon>
        <taxon>Bacillariophycidae</taxon>
        <taxon>Naviculales</taxon>
        <taxon>Naviculaceae</taxon>
        <taxon>Seminavis</taxon>
    </lineage>
</organism>
<dbReference type="SUPFAM" id="SSF53850">
    <property type="entry name" value="Periplasmic binding protein-like II"/>
    <property type="match status" value="1"/>
</dbReference>
<dbReference type="Pfam" id="PF00800">
    <property type="entry name" value="PDT"/>
    <property type="match status" value="1"/>
</dbReference>
<dbReference type="SUPFAM" id="SSF51735">
    <property type="entry name" value="NAD(P)-binding Rossmann-fold domains"/>
    <property type="match status" value="1"/>
</dbReference>
<protein>
    <submittedName>
        <fullName evidence="13">Arogenate dehydratase/prephenate dehydratase 2, chloroplastic</fullName>
    </submittedName>
</protein>
<dbReference type="Proteomes" id="UP001153069">
    <property type="component" value="Unassembled WGS sequence"/>
</dbReference>
<dbReference type="InterPro" id="IPR036291">
    <property type="entry name" value="NAD(P)-bd_dom_sf"/>
</dbReference>
<dbReference type="GO" id="GO:0004664">
    <property type="term" value="F:prephenate dehydratase activity"/>
    <property type="evidence" value="ECO:0007669"/>
    <property type="project" value="InterPro"/>
</dbReference>
<proteinExistence type="predicted"/>
<dbReference type="PANTHER" id="PTHR21022">
    <property type="entry name" value="PREPHENATE DEHYDRATASE P PROTEIN"/>
    <property type="match status" value="1"/>
</dbReference>
<dbReference type="PANTHER" id="PTHR21022:SF19">
    <property type="entry name" value="PREPHENATE DEHYDRATASE-RELATED"/>
    <property type="match status" value="1"/>
</dbReference>
<dbReference type="Pfam" id="PF26213">
    <property type="entry name" value="TYRAAT1_C"/>
    <property type="match status" value="1"/>
</dbReference>
<keyword evidence="14" id="KW-1185">Reference proteome</keyword>
<keyword evidence="4" id="KW-0584">Phenylalanine biosynthesis</keyword>
<reference evidence="13" key="1">
    <citation type="submission" date="2020-06" db="EMBL/GenBank/DDBJ databases">
        <authorList>
            <consortium name="Plant Systems Biology data submission"/>
        </authorList>
    </citation>
    <scope>NUCLEOTIDE SEQUENCE</scope>
    <source>
        <strain evidence="13">D6</strain>
    </source>
</reference>
<dbReference type="GO" id="GO:0004665">
    <property type="term" value="F:prephenate dehydrogenase (NADP+) activity"/>
    <property type="evidence" value="ECO:0007669"/>
    <property type="project" value="InterPro"/>
</dbReference>
<dbReference type="Gene3D" id="3.40.50.720">
    <property type="entry name" value="NAD(P)-binding Rossmann-like Domain"/>
    <property type="match status" value="1"/>
</dbReference>
<feature type="compositionally biased region" description="Basic and acidic residues" evidence="8">
    <location>
        <begin position="715"/>
        <end position="725"/>
    </location>
</feature>
<feature type="signal peptide" evidence="9">
    <location>
        <begin position="1"/>
        <end position="21"/>
    </location>
</feature>
<dbReference type="CDD" id="cd04905">
    <property type="entry name" value="ACT_CM-PDT"/>
    <property type="match status" value="1"/>
</dbReference>
<evidence type="ECO:0000256" key="9">
    <source>
        <dbReference type="SAM" id="SignalP"/>
    </source>
</evidence>
<dbReference type="Pfam" id="PF02153">
    <property type="entry name" value="PDH_N"/>
    <property type="match status" value="1"/>
</dbReference>
<evidence type="ECO:0000256" key="4">
    <source>
        <dbReference type="ARBA" id="ARBA00023222"/>
    </source>
</evidence>
<keyword evidence="9" id="KW-0732">Signal</keyword>
<gene>
    <name evidence="13" type="ORF">SEMRO_256_G100600.1</name>
</gene>
<comment type="pathway">
    <text evidence="6">Amino-acid biosynthesis.</text>
</comment>
<evidence type="ECO:0000259" key="11">
    <source>
        <dbReference type="PROSITE" id="PS51176"/>
    </source>
</evidence>
<evidence type="ECO:0000256" key="7">
    <source>
        <dbReference type="SAM" id="Coils"/>
    </source>
</evidence>
<sequence>MIQRKRMLFLLSWLCLYKTAAIVPIQTSKTQAANIPLSLRGGSMSMDDDDNSSGSAIIRVAYQGEPGAYSEKATRELLGPNVFAVGRPSFEAAFRAVALMECDYACLPIENSLGGSIHENYDLMLRYQLTIIGEHEFRVKHCLLAKPGVKRESIKYAISHPQALAQCANFLRGLGITPIATYDTAGSAKMISEGLELPENCTPENTAAIASDLAGNIYKLNCLNKGIEDDDTNFTRFLLLARKDVVQFLNKKIPSKTSIVFALPDSPGALYKALACFSLRDIDCTKIESRPTSASLLNYLKFKSQQLGRKSRNAAALPRFRYCFYLDFTAAELDENTQNALSHLREQADFLRILGSYPVKSKLVGPVASAVKRLKLIEVDPKSASVSTLPSDMEGNKPLNIGIIGFGSYGQFLARRMTRNNRVTALDILDKSAEAKNLGVEFYPHYEMSSFLTGLDVVIFAVPMIKFEDVIRGLPADLFRKVLVVDVCPLNSHPKEVLLRVFGDRPDIDILSSHPMFGPVDMTGGKRGDGVVVDDSYSASVWDGRPMVYEKVRISDVPRCERYLQIFADARCRLVEMNAEQHDASIADAEFVTHLMGRLLVDKELLPPSPVVSKEYAALCDVADMTSGDSFDLFFGMYKFNTNARMHLTKMRENLAQLERQLAEKEAYIAATKEMQNSDRQRLIAETKLLLKEIAMNGELDGGLRQSKPAPETPEPEKKSTTSKK</sequence>
<dbReference type="CDD" id="cd13631">
    <property type="entry name" value="PBP2_Ct-PDT_like"/>
    <property type="match status" value="1"/>
</dbReference>
<feature type="region of interest" description="Disordered" evidence="8">
    <location>
        <begin position="700"/>
        <end position="725"/>
    </location>
</feature>
<evidence type="ECO:0000313" key="13">
    <source>
        <dbReference type="EMBL" id="CAB9506153.1"/>
    </source>
</evidence>
<feature type="domain" description="ACT" evidence="12">
    <location>
        <begin position="258"/>
        <end position="358"/>
    </location>
</feature>
<keyword evidence="3" id="KW-0057">Aromatic amino acid biosynthesis</keyword>
<dbReference type="PROSITE" id="PS51171">
    <property type="entry name" value="PREPHENATE_DEHYDR_3"/>
    <property type="match status" value="1"/>
</dbReference>
<dbReference type="PROSITE" id="PS51176">
    <property type="entry name" value="PDH_ADH"/>
    <property type="match status" value="1"/>
</dbReference>
<dbReference type="InterPro" id="IPR002912">
    <property type="entry name" value="ACT_dom"/>
</dbReference>
<feature type="domain" description="Prephenate dehydratase" evidence="10">
    <location>
        <begin position="59"/>
        <end position="242"/>
    </location>
</feature>
<dbReference type="OrthoDB" id="2414662at2759"/>
<feature type="domain" description="Prephenate/arogenate dehydrogenase" evidence="11">
    <location>
        <begin position="399"/>
        <end position="693"/>
    </location>
</feature>
<dbReference type="InterPro" id="IPR059064">
    <property type="entry name" value="TYRAAT2_C"/>
</dbReference>
<keyword evidence="5" id="KW-0456">Lyase</keyword>
<keyword evidence="7" id="KW-0175">Coiled coil</keyword>
<feature type="coiled-coil region" evidence="7">
    <location>
        <begin position="641"/>
        <end position="675"/>
    </location>
</feature>
<dbReference type="GO" id="GO:0005737">
    <property type="term" value="C:cytoplasm"/>
    <property type="evidence" value="ECO:0007669"/>
    <property type="project" value="TreeGrafter"/>
</dbReference>
<evidence type="ECO:0000256" key="8">
    <source>
        <dbReference type="SAM" id="MobiDB-lite"/>
    </source>
</evidence>
<dbReference type="GO" id="GO:0009094">
    <property type="term" value="P:L-phenylalanine biosynthetic process"/>
    <property type="evidence" value="ECO:0007669"/>
    <property type="project" value="UniProtKB-KW"/>
</dbReference>
<name>A0A9N8H8Y3_9STRA</name>
<dbReference type="InterPro" id="IPR018528">
    <property type="entry name" value="Preph_deHydtase_CS"/>
</dbReference>
<dbReference type="EMBL" id="CAICTM010000255">
    <property type="protein sequence ID" value="CAB9506153.1"/>
    <property type="molecule type" value="Genomic_DNA"/>
</dbReference>
<dbReference type="InterPro" id="IPR003099">
    <property type="entry name" value="Prephen_DH"/>
</dbReference>
<evidence type="ECO:0000256" key="5">
    <source>
        <dbReference type="ARBA" id="ARBA00023239"/>
    </source>
</evidence>
<evidence type="ECO:0000259" key="10">
    <source>
        <dbReference type="PROSITE" id="PS51171"/>
    </source>
</evidence>
<keyword evidence="1" id="KW-0028">Amino-acid biosynthesis</keyword>
<dbReference type="GO" id="GO:0008977">
    <property type="term" value="F:prephenate dehydrogenase (NAD+) activity"/>
    <property type="evidence" value="ECO:0007669"/>
    <property type="project" value="InterPro"/>
</dbReference>
<dbReference type="Gene3D" id="3.30.70.260">
    <property type="match status" value="1"/>
</dbReference>
<evidence type="ECO:0000256" key="1">
    <source>
        <dbReference type="ARBA" id="ARBA00022605"/>
    </source>
</evidence>
<accession>A0A9N8H8Y3</accession>
<evidence type="ECO:0000256" key="2">
    <source>
        <dbReference type="ARBA" id="ARBA00023002"/>
    </source>
</evidence>